<evidence type="ECO:0000313" key="2">
    <source>
        <dbReference type="Proteomes" id="UP000218542"/>
    </source>
</evidence>
<keyword evidence="2" id="KW-1185">Reference proteome</keyword>
<gene>
    <name evidence="1" type="ORF">SCALIN_C28_0026</name>
</gene>
<proteinExistence type="predicted"/>
<sequence length="67" mass="7835">MIIELIKFLHGLGSKFENTMGTNLKPRLYKNLTSFFTFLPFLTGSLQDWQGEAMFIRLKESLENQFC</sequence>
<accession>A0A286U107</accession>
<reference evidence="2" key="1">
    <citation type="journal article" date="2017" name="Environ. Microbiol. Rep.">
        <title>Genetic Diversity of Marine Anaerobic Ammonium-Oxidizing Bacteria as Revealed by Genomic and Proteomic Analyses of 'Candidatus Scalindua japonica'.</title>
        <authorList>
            <person name="Oshiki M."/>
            <person name="Mizuto K."/>
            <person name="Kimura Z."/>
            <person name="Kindaichi T."/>
            <person name="Satoh H."/>
            <person name="Okabe S."/>
        </authorList>
    </citation>
    <scope>NUCLEOTIDE SEQUENCE [LARGE SCALE GENOMIC DNA]</scope>
    <source>
        <strain evidence="2">husup-a2</strain>
    </source>
</reference>
<evidence type="ECO:0000313" key="1">
    <source>
        <dbReference type="EMBL" id="GAX61824.1"/>
    </source>
</evidence>
<name>A0A286U107_9BACT</name>
<comment type="caution">
    <text evidence="1">The sequence shown here is derived from an EMBL/GenBank/DDBJ whole genome shotgun (WGS) entry which is preliminary data.</text>
</comment>
<dbReference type="Proteomes" id="UP000218542">
    <property type="component" value="Unassembled WGS sequence"/>
</dbReference>
<dbReference type="GO" id="GO:0016853">
    <property type="term" value="F:isomerase activity"/>
    <property type="evidence" value="ECO:0007669"/>
    <property type="project" value="UniProtKB-KW"/>
</dbReference>
<keyword evidence="1" id="KW-0413">Isomerase</keyword>
<protein>
    <submittedName>
        <fullName evidence="1">Type IIA topoisomerase (DNA gyrase/topo II, topoisomerase IV), B subunit</fullName>
    </submittedName>
</protein>
<organism evidence="1 2">
    <name type="scientific">Candidatus Scalindua japonica</name>
    <dbReference type="NCBI Taxonomy" id="1284222"/>
    <lineage>
        <taxon>Bacteria</taxon>
        <taxon>Pseudomonadati</taxon>
        <taxon>Planctomycetota</taxon>
        <taxon>Candidatus Brocadiia</taxon>
        <taxon>Candidatus Brocadiales</taxon>
        <taxon>Candidatus Scalinduaceae</taxon>
        <taxon>Candidatus Scalindua</taxon>
    </lineage>
</organism>
<dbReference type="EMBL" id="BAOS01000028">
    <property type="protein sequence ID" value="GAX61824.1"/>
    <property type="molecule type" value="Genomic_DNA"/>
</dbReference>
<dbReference type="AlphaFoldDB" id="A0A286U107"/>